<proteinExistence type="predicted"/>
<name>A0AAP0GG00_9ASPA</name>
<organism evidence="1 2">
    <name type="scientific">Platanthera zijinensis</name>
    <dbReference type="NCBI Taxonomy" id="2320716"/>
    <lineage>
        <taxon>Eukaryota</taxon>
        <taxon>Viridiplantae</taxon>
        <taxon>Streptophyta</taxon>
        <taxon>Embryophyta</taxon>
        <taxon>Tracheophyta</taxon>
        <taxon>Spermatophyta</taxon>
        <taxon>Magnoliopsida</taxon>
        <taxon>Liliopsida</taxon>
        <taxon>Asparagales</taxon>
        <taxon>Orchidaceae</taxon>
        <taxon>Orchidoideae</taxon>
        <taxon>Orchideae</taxon>
        <taxon>Orchidinae</taxon>
        <taxon>Platanthera</taxon>
    </lineage>
</organism>
<reference evidence="1 2" key="1">
    <citation type="journal article" date="2022" name="Nat. Plants">
        <title>Genomes of leafy and leafless Platanthera orchids illuminate the evolution of mycoheterotrophy.</title>
        <authorList>
            <person name="Li M.H."/>
            <person name="Liu K.W."/>
            <person name="Li Z."/>
            <person name="Lu H.C."/>
            <person name="Ye Q.L."/>
            <person name="Zhang D."/>
            <person name="Wang J.Y."/>
            <person name="Li Y.F."/>
            <person name="Zhong Z.M."/>
            <person name="Liu X."/>
            <person name="Yu X."/>
            <person name="Liu D.K."/>
            <person name="Tu X.D."/>
            <person name="Liu B."/>
            <person name="Hao Y."/>
            <person name="Liao X.Y."/>
            <person name="Jiang Y.T."/>
            <person name="Sun W.H."/>
            <person name="Chen J."/>
            <person name="Chen Y.Q."/>
            <person name="Ai Y."/>
            <person name="Zhai J.W."/>
            <person name="Wu S.S."/>
            <person name="Zhou Z."/>
            <person name="Hsiao Y.Y."/>
            <person name="Wu W.L."/>
            <person name="Chen Y.Y."/>
            <person name="Lin Y.F."/>
            <person name="Hsu J.L."/>
            <person name="Li C.Y."/>
            <person name="Wang Z.W."/>
            <person name="Zhao X."/>
            <person name="Zhong W.Y."/>
            <person name="Ma X.K."/>
            <person name="Ma L."/>
            <person name="Huang J."/>
            <person name="Chen G.Z."/>
            <person name="Huang M.Z."/>
            <person name="Huang L."/>
            <person name="Peng D.H."/>
            <person name="Luo Y.B."/>
            <person name="Zou S.Q."/>
            <person name="Chen S.P."/>
            <person name="Lan S."/>
            <person name="Tsai W.C."/>
            <person name="Van de Peer Y."/>
            <person name="Liu Z.J."/>
        </authorList>
    </citation>
    <scope>NUCLEOTIDE SEQUENCE [LARGE SCALE GENOMIC DNA]</scope>
    <source>
        <strain evidence="1">Lor287</strain>
    </source>
</reference>
<evidence type="ECO:0000313" key="2">
    <source>
        <dbReference type="Proteomes" id="UP001418222"/>
    </source>
</evidence>
<dbReference type="Proteomes" id="UP001418222">
    <property type="component" value="Unassembled WGS sequence"/>
</dbReference>
<dbReference type="AlphaFoldDB" id="A0AAP0GG00"/>
<dbReference type="EMBL" id="JBBWWQ010000001">
    <property type="protein sequence ID" value="KAK8957361.1"/>
    <property type="molecule type" value="Genomic_DNA"/>
</dbReference>
<accession>A0AAP0GG00</accession>
<gene>
    <name evidence="1" type="ORF">KSP39_PZI001158</name>
</gene>
<sequence length="71" mass="7923">MAATGNIDMGNYLTHSPALVLRRASRFLLRRDFFLDSAQRIAIPPPILDKEAMEEVKTGRDIPDIKPGCIV</sequence>
<comment type="caution">
    <text evidence="1">The sequence shown here is derived from an EMBL/GenBank/DDBJ whole genome shotgun (WGS) entry which is preliminary data.</text>
</comment>
<protein>
    <submittedName>
        <fullName evidence="1">Uncharacterized protein</fullName>
    </submittedName>
</protein>
<keyword evidence="2" id="KW-1185">Reference proteome</keyword>
<evidence type="ECO:0000313" key="1">
    <source>
        <dbReference type="EMBL" id="KAK8957361.1"/>
    </source>
</evidence>